<protein>
    <submittedName>
        <fullName evidence="2">ArsC family transcriptional regulator</fullName>
    </submittedName>
</protein>
<reference evidence="2" key="1">
    <citation type="submission" date="2020-08" db="EMBL/GenBank/DDBJ databases">
        <title>Genome public.</title>
        <authorList>
            <person name="Liu C."/>
            <person name="Sun Q."/>
        </authorList>
    </citation>
    <scope>NUCLEOTIDE SEQUENCE</scope>
    <source>
        <strain evidence="2">BX7</strain>
    </source>
</reference>
<dbReference type="SUPFAM" id="SSF52833">
    <property type="entry name" value="Thioredoxin-like"/>
    <property type="match status" value="1"/>
</dbReference>
<dbReference type="InterPro" id="IPR036249">
    <property type="entry name" value="Thioredoxin-like_sf"/>
</dbReference>
<name>A0A926HTY7_9FIRM</name>
<dbReference type="EMBL" id="JACRSP010000002">
    <property type="protein sequence ID" value="MBC8536344.1"/>
    <property type="molecule type" value="Genomic_DNA"/>
</dbReference>
<dbReference type="PANTHER" id="PTHR30041">
    <property type="entry name" value="ARSENATE REDUCTASE"/>
    <property type="match status" value="1"/>
</dbReference>
<sequence length="113" mass="13338">MNIQIFGRAKCFDTRKAERWFKERGIRFQSVDLMRKGLSRGEYESVRRAVGSLRALIDERSKEYERLFIAHLAYEADIEQKLLENPGLYRTPIVRNGRQATVGFAPDVWKTWE</sequence>
<dbReference type="RefSeq" id="WP_249300118.1">
    <property type="nucleotide sequence ID" value="NZ_JACRSP010000002.1"/>
</dbReference>
<evidence type="ECO:0000256" key="1">
    <source>
        <dbReference type="PROSITE-ProRule" id="PRU01282"/>
    </source>
</evidence>
<keyword evidence="3" id="KW-1185">Reference proteome</keyword>
<comment type="caution">
    <text evidence="2">The sequence shown here is derived from an EMBL/GenBank/DDBJ whole genome shotgun (WGS) entry which is preliminary data.</text>
</comment>
<accession>A0A926HTY7</accession>
<dbReference type="PANTHER" id="PTHR30041:SF8">
    <property type="entry name" value="PROTEIN YFFB"/>
    <property type="match status" value="1"/>
</dbReference>
<evidence type="ECO:0000313" key="3">
    <source>
        <dbReference type="Proteomes" id="UP000620366"/>
    </source>
</evidence>
<dbReference type="Gene3D" id="3.40.30.10">
    <property type="entry name" value="Glutaredoxin"/>
    <property type="match status" value="1"/>
</dbReference>
<dbReference type="AlphaFoldDB" id="A0A926HTY7"/>
<evidence type="ECO:0000313" key="2">
    <source>
        <dbReference type="EMBL" id="MBC8536344.1"/>
    </source>
</evidence>
<gene>
    <name evidence="2" type="ORF">H8695_06505</name>
</gene>
<comment type="similarity">
    <text evidence="1">Belongs to the ArsC family.</text>
</comment>
<dbReference type="PROSITE" id="PS51353">
    <property type="entry name" value="ARSC"/>
    <property type="match status" value="1"/>
</dbReference>
<proteinExistence type="inferred from homology"/>
<dbReference type="Proteomes" id="UP000620366">
    <property type="component" value="Unassembled WGS sequence"/>
</dbReference>
<dbReference type="InterPro" id="IPR006660">
    <property type="entry name" value="Arsenate_reductase-like"/>
</dbReference>
<dbReference type="Pfam" id="PF03960">
    <property type="entry name" value="ArsC"/>
    <property type="match status" value="1"/>
</dbReference>
<organism evidence="2 3">
    <name type="scientific">Feifania hominis</name>
    <dbReference type="NCBI Taxonomy" id="2763660"/>
    <lineage>
        <taxon>Bacteria</taxon>
        <taxon>Bacillati</taxon>
        <taxon>Bacillota</taxon>
        <taxon>Clostridia</taxon>
        <taxon>Eubacteriales</taxon>
        <taxon>Feifaniaceae</taxon>
        <taxon>Feifania</taxon>
    </lineage>
</organism>